<keyword evidence="3 8" id="KW-0498">Mitosis</keyword>
<dbReference type="GO" id="GO:0051301">
    <property type="term" value="P:cell division"/>
    <property type="evidence" value="ECO:0007669"/>
    <property type="project" value="UniProtKB-UniRule"/>
</dbReference>
<feature type="compositionally biased region" description="Polar residues" evidence="9">
    <location>
        <begin position="654"/>
        <end position="666"/>
    </location>
</feature>
<feature type="domain" description="Rhodanese" evidence="10">
    <location>
        <begin position="472"/>
        <end position="575"/>
    </location>
</feature>
<dbReference type="GO" id="GO:0004725">
    <property type="term" value="F:protein tyrosine phosphatase activity"/>
    <property type="evidence" value="ECO:0007669"/>
    <property type="project" value="UniProtKB-UniRule"/>
</dbReference>
<evidence type="ECO:0000256" key="2">
    <source>
        <dbReference type="ARBA" id="ARBA00022618"/>
    </source>
</evidence>
<dbReference type="GO" id="GO:0010971">
    <property type="term" value="P:positive regulation of G2/M transition of mitotic cell cycle"/>
    <property type="evidence" value="ECO:0007669"/>
    <property type="project" value="TreeGrafter"/>
</dbReference>
<comment type="catalytic activity">
    <reaction evidence="7 8">
        <text>O-phospho-L-tyrosyl-[protein] + H2O = L-tyrosyl-[protein] + phosphate</text>
        <dbReference type="Rhea" id="RHEA:10684"/>
        <dbReference type="Rhea" id="RHEA-COMP:10136"/>
        <dbReference type="Rhea" id="RHEA-COMP:20101"/>
        <dbReference type="ChEBI" id="CHEBI:15377"/>
        <dbReference type="ChEBI" id="CHEBI:43474"/>
        <dbReference type="ChEBI" id="CHEBI:46858"/>
        <dbReference type="ChEBI" id="CHEBI:61978"/>
        <dbReference type="EC" id="3.1.3.48"/>
    </reaction>
</comment>
<feature type="compositionally biased region" description="Polar residues" evidence="9">
    <location>
        <begin position="629"/>
        <end position="640"/>
    </location>
</feature>
<dbReference type="EC" id="3.1.3.48" evidence="8"/>
<reference evidence="11" key="1">
    <citation type="submission" date="2020-10" db="EMBL/GenBank/DDBJ databases">
        <authorList>
            <person name="Kikuchi T."/>
        </authorList>
    </citation>
    <scope>NUCLEOTIDE SEQUENCE</scope>
    <source>
        <strain evidence="11">NKZ352</strain>
    </source>
</reference>
<dbReference type="GO" id="GO:0005634">
    <property type="term" value="C:nucleus"/>
    <property type="evidence" value="ECO:0007669"/>
    <property type="project" value="TreeGrafter"/>
</dbReference>
<dbReference type="Gene3D" id="3.40.250.10">
    <property type="entry name" value="Rhodanese-like domain"/>
    <property type="match status" value="1"/>
</dbReference>
<dbReference type="SMART" id="SM00450">
    <property type="entry name" value="RHOD"/>
    <property type="match status" value="1"/>
</dbReference>
<dbReference type="OrthoDB" id="26523at2759"/>
<dbReference type="PANTHER" id="PTHR10828">
    <property type="entry name" value="M-PHASE INDUCER PHOSPHATASE DUAL SPECIFICITY PHOSPHATASE CDC25"/>
    <property type="match status" value="1"/>
</dbReference>
<accession>A0A8S1HGK4</accession>
<dbReference type="AlphaFoldDB" id="A0A8S1HGK4"/>
<feature type="region of interest" description="Disordered" evidence="9">
    <location>
        <begin position="619"/>
        <end position="680"/>
    </location>
</feature>
<evidence type="ECO:0000313" key="12">
    <source>
        <dbReference type="Proteomes" id="UP000835052"/>
    </source>
</evidence>
<dbReference type="PRINTS" id="PR00716">
    <property type="entry name" value="MPIPHPHTASE"/>
</dbReference>
<evidence type="ECO:0000313" key="11">
    <source>
        <dbReference type="EMBL" id="CAD6193488.1"/>
    </source>
</evidence>
<keyword evidence="4 8" id="KW-0378">Hydrolase</keyword>
<evidence type="ECO:0000256" key="9">
    <source>
        <dbReference type="SAM" id="MobiDB-lite"/>
    </source>
</evidence>
<dbReference type="InterPro" id="IPR000751">
    <property type="entry name" value="MPI_Phosphatase"/>
</dbReference>
<proteinExistence type="inferred from homology"/>
<dbReference type="PROSITE" id="PS50206">
    <property type="entry name" value="RHODANESE_3"/>
    <property type="match status" value="1"/>
</dbReference>
<keyword evidence="12" id="KW-1185">Reference proteome</keyword>
<comment type="function">
    <text evidence="8">Tyrosine protein phosphatase which functions as a dosage-dependent inducer of mitotic progression.</text>
</comment>
<dbReference type="GO" id="GO:0110032">
    <property type="term" value="P:positive regulation of G2/MI transition of meiotic cell cycle"/>
    <property type="evidence" value="ECO:0007669"/>
    <property type="project" value="TreeGrafter"/>
</dbReference>
<dbReference type="GO" id="GO:0005737">
    <property type="term" value="C:cytoplasm"/>
    <property type="evidence" value="ECO:0007669"/>
    <property type="project" value="TreeGrafter"/>
</dbReference>
<organism evidence="11 12">
    <name type="scientific">Caenorhabditis auriculariae</name>
    <dbReference type="NCBI Taxonomy" id="2777116"/>
    <lineage>
        <taxon>Eukaryota</taxon>
        <taxon>Metazoa</taxon>
        <taxon>Ecdysozoa</taxon>
        <taxon>Nematoda</taxon>
        <taxon>Chromadorea</taxon>
        <taxon>Rhabditida</taxon>
        <taxon>Rhabditina</taxon>
        <taxon>Rhabditomorpha</taxon>
        <taxon>Rhabditoidea</taxon>
        <taxon>Rhabditidae</taxon>
        <taxon>Peloderinae</taxon>
        <taxon>Caenorhabditis</taxon>
    </lineage>
</organism>
<sequence length="680" mass="76292">MYACIAELINRATAPLQRQTASEFKRDPGTDLIIDPSRTVSTNFVPTIVLLQPNLDSPPPCKRADGAPWRDVSCRASPAQLLMIDCITVCHRLRLFSVSTRFCSVWRLFSHSQEPRRVAQVTTTHCAALVTATRSLPRLGLNVTARNHMTDLCVFERGQFPFFSPFQPQTTREVRPQPIGSAQKSGWIGRRKDSRVCAGHYPAVASPGQSLLLNGRYLWLGESLDRPAGPAKMFPSRNQLACAPVRRKKMSEEFLSGDSDSRDSGVSDMDITDMPTSFACTSQEQKSCFNIDIEMDGMDLGEEEENQLIIEEFSGRKSSTRTARALSDVTSSYNNRQNTLQPAYNESPVSRKTFLKPSATKLCRKRTFGGVENSFKRIRAESIDENEELQPTCSTVGRRSSSFGSTTIHRVQSLSVLERGESYASHVSADLPTLPEIHYGLRTISPSDSQAFRRISAETLVDLLHSLTELEFSSRYVIIDCRYSYEYFGGHIRSALNVCDPTDCTRIFYESENQGRIPIFYCEYSQKRGPTMAYALRTLDRQRNLLSYPHCDYKEMYVLDKGYKNFYEFTQARQISSLCSPMGYTRMDDVRFTEELKQYGFHKKNSHVTAASAFKNSSRAKGLLRQRSAESPSAALTSQRSSRRPLFGERLSPIPSQAGESSASRTPSPVAAPPALLSFS</sequence>
<dbReference type="Pfam" id="PF00581">
    <property type="entry name" value="Rhodanese"/>
    <property type="match status" value="1"/>
</dbReference>
<dbReference type="InterPro" id="IPR036873">
    <property type="entry name" value="Rhodanese-like_dom_sf"/>
</dbReference>
<evidence type="ECO:0000256" key="4">
    <source>
        <dbReference type="ARBA" id="ARBA00022801"/>
    </source>
</evidence>
<dbReference type="PANTHER" id="PTHR10828:SF76">
    <property type="entry name" value="M-PHASE INDUCER PHOSPHATASE"/>
    <property type="match status" value="1"/>
</dbReference>
<dbReference type="Proteomes" id="UP000835052">
    <property type="component" value="Unassembled WGS sequence"/>
</dbReference>
<evidence type="ECO:0000256" key="5">
    <source>
        <dbReference type="ARBA" id="ARBA00022912"/>
    </source>
</evidence>
<keyword evidence="5 8" id="KW-0904">Protein phosphatase</keyword>
<evidence type="ECO:0000256" key="7">
    <source>
        <dbReference type="ARBA" id="ARBA00051722"/>
    </source>
</evidence>
<evidence type="ECO:0000259" key="10">
    <source>
        <dbReference type="PROSITE" id="PS50206"/>
    </source>
</evidence>
<evidence type="ECO:0000256" key="6">
    <source>
        <dbReference type="ARBA" id="ARBA00023306"/>
    </source>
</evidence>
<keyword evidence="6 8" id="KW-0131">Cell cycle</keyword>
<gene>
    <name evidence="11" type="ORF">CAUJ_LOCUS9407</name>
</gene>
<feature type="compositionally biased region" description="Low complexity" evidence="9">
    <location>
        <begin position="667"/>
        <end position="680"/>
    </location>
</feature>
<dbReference type="InterPro" id="IPR001763">
    <property type="entry name" value="Rhodanese-like_dom"/>
</dbReference>
<comment type="similarity">
    <text evidence="1 8">Belongs to the MPI phosphatase family.</text>
</comment>
<dbReference type="EMBL" id="CAJGYM010000035">
    <property type="protein sequence ID" value="CAD6193488.1"/>
    <property type="molecule type" value="Genomic_DNA"/>
</dbReference>
<name>A0A8S1HGK4_9PELO</name>
<evidence type="ECO:0000256" key="1">
    <source>
        <dbReference type="ARBA" id="ARBA00011065"/>
    </source>
</evidence>
<keyword evidence="2 8" id="KW-0132">Cell division</keyword>
<evidence type="ECO:0000256" key="3">
    <source>
        <dbReference type="ARBA" id="ARBA00022776"/>
    </source>
</evidence>
<dbReference type="CDD" id="cd01530">
    <property type="entry name" value="Cdc25"/>
    <property type="match status" value="1"/>
</dbReference>
<dbReference type="FunFam" id="3.40.250.10:FF:000021">
    <property type="entry name" value="M-phase inducer phosphatase cdc-25.2"/>
    <property type="match status" value="1"/>
</dbReference>
<dbReference type="SUPFAM" id="SSF52821">
    <property type="entry name" value="Rhodanese/Cell cycle control phosphatase"/>
    <property type="match status" value="1"/>
</dbReference>
<evidence type="ECO:0000256" key="8">
    <source>
        <dbReference type="RuleBase" id="RU368028"/>
    </source>
</evidence>
<comment type="caution">
    <text evidence="11">The sequence shown here is derived from an EMBL/GenBank/DDBJ whole genome shotgun (WGS) entry which is preliminary data.</text>
</comment>
<protein>
    <recommendedName>
        <fullName evidence="8">M-phase inducer phosphatase</fullName>
        <ecNumber evidence="8">3.1.3.48</ecNumber>
    </recommendedName>
</protein>
<dbReference type="GO" id="GO:0000086">
    <property type="term" value="P:G2/M transition of mitotic cell cycle"/>
    <property type="evidence" value="ECO:0007669"/>
    <property type="project" value="TreeGrafter"/>
</dbReference>